<sequence>MGPDEFETKPDLDGTSEAVRSIGQEDGGATWSRPSRRRFLGATTTGGLGALLAGQFDLAAAAIAEGELAVPPPTGSDVGSLFPFIQRQAVEGQFPLSFLNPEFNDAERWKSVARAKLLELLHYAPPPCDPQGETVEREDCGDYFRERVLFSTAPDIRVPAFVLVPKNSPPPFPTVIALHDHGAFYMWGKEKIVETPNEHPRLAEFRRQHYGGKSVGVELVRLGYLVVVIDMFYWGERRMLLDGDPQDWLERSNALSRERIDAFHSRASQYESLVGRTIYAAGFTWPGVMFWDDIRTVDYLVTRPDVDRLRIGCVGLSVGGLRACHLAALDERLRTAVVVGWMASFPHQLKNHIKNTIGHTKVVPGLYRYLDYPDVAALAAPTPLLVINGAQDALFQQDGVKASFEKLHACYCKAGVPDRCRTRLYDSPHEFNEAMQTEAWDWLKRWI</sequence>
<dbReference type="InterPro" id="IPR006311">
    <property type="entry name" value="TAT_signal"/>
</dbReference>
<dbReference type="PANTHER" id="PTHR47381:SF3">
    <property type="entry name" value="ALPHA_BETA-HYDROLASES SUPERFAMILY PROTEIN"/>
    <property type="match status" value="1"/>
</dbReference>
<dbReference type="EMBL" id="CP036339">
    <property type="protein sequence ID" value="QDT73164.1"/>
    <property type="molecule type" value="Genomic_DNA"/>
</dbReference>
<protein>
    <submittedName>
        <fullName evidence="2">Abhydrolase family protein</fullName>
    </submittedName>
</protein>
<proteinExistence type="predicted"/>
<feature type="region of interest" description="Disordered" evidence="1">
    <location>
        <begin position="1"/>
        <end position="33"/>
    </location>
</feature>
<accession>A0A517TXQ9</accession>
<dbReference type="AlphaFoldDB" id="A0A517TXQ9"/>
<dbReference type="Proteomes" id="UP000317909">
    <property type="component" value="Chromosome"/>
</dbReference>
<dbReference type="Pfam" id="PF12715">
    <property type="entry name" value="Abhydrolase_7"/>
    <property type="match status" value="1"/>
</dbReference>
<dbReference type="Gene3D" id="3.40.50.1820">
    <property type="entry name" value="alpha/beta hydrolase"/>
    <property type="match status" value="1"/>
</dbReference>
<name>A0A517TXQ9_9BACT</name>
<dbReference type="OrthoDB" id="3668964at2"/>
<dbReference type="InterPro" id="IPR025890">
    <property type="entry name" value="Abhydrolase_bac"/>
</dbReference>
<dbReference type="PROSITE" id="PS51318">
    <property type="entry name" value="TAT"/>
    <property type="match status" value="1"/>
</dbReference>
<evidence type="ECO:0000313" key="2">
    <source>
        <dbReference type="EMBL" id="QDT73164.1"/>
    </source>
</evidence>
<dbReference type="KEGG" id="llh:I41_23530"/>
<dbReference type="GO" id="GO:0016787">
    <property type="term" value="F:hydrolase activity"/>
    <property type="evidence" value="ECO:0007669"/>
    <property type="project" value="UniProtKB-KW"/>
</dbReference>
<organism evidence="2 3">
    <name type="scientific">Lacipirellula limnantheis</name>
    <dbReference type="NCBI Taxonomy" id="2528024"/>
    <lineage>
        <taxon>Bacteria</taxon>
        <taxon>Pseudomonadati</taxon>
        <taxon>Planctomycetota</taxon>
        <taxon>Planctomycetia</taxon>
        <taxon>Pirellulales</taxon>
        <taxon>Lacipirellulaceae</taxon>
        <taxon>Lacipirellula</taxon>
    </lineage>
</organism>
<keyword evidence="2" id="KW-0378">Hydrolase</keyword>
<dbReference type="InterPro" id="IPR029058">
    <property type="entry name" value="AB_hydrolase_fold"/>
</dbReference>
<dbReference type="PANTHER" id="PTHR47381">
    <property type="entry name" value="ALPHA/BETA-HYDROLASES SUPERFAMILY PROTEIN"/>
    <property type="match status" value="1"/>
</dbReference>
<keyword evidence="3" id="KW-1185">Reference proteome</keyword>
<evidence type="ECO:0000256" key="1">
    <source>
        <dbReference type="SAM" id="MobiDB-lite"/>
    </source>
</evidence>
<gene>
    <name evidence="2" type="ORF">I41_23530</name>
</gene>
<dbReference type="SUPFAM" id="SSF53474">
    <property type="entry name" value="alpha/beta-Hydrolases"/>
    <property type="match status" value="1"/>
</dbReference>
<feature type="compositionally biased region" description="Basic and acidic residues" evidence="1">
    <location>
        <begin position="1"/>
        <end position="12"/>
    </location>
</feature>
<evidence type="ECO:0000313" key="3">
    <source>
        <dbReference type="Proteomes" id="UP000317909"/>
    </source>
</evidence>
<reference evidence="2 3" key="1">
    <citation type="submission" date="2019-02" db="EMBL/GenBank/DDBJ databases">
        <title>Deep-cultivation of Planctomycetes and their phenomic and genomic characterization uncovers novel biology.</title>
        <authorList>
            <person name="Wiegand S."/>
            <person name="Jogler M."/>
            <person name="Boedeker C."/>
            <person name="Pinto D."/>
            <person name="Vollmers J."/>
            <person name="Rivas-Marin E."/>
            <person name="Kohn T."/>
            <person name="Peeters S.H."/>
            <person name="Heuer A."/>
            <person name="Rast P."/>
            <person name="Oberbeckmann S."/>
            <person name="Bunk B."/>
            <person name="Jeske O."/>
            <person name="Meyerdierks A."/>
            <person name="Storesund J.E."/>
            <person name="Kallscheuer N."/>
            <person name="Luecker S."/>
            <person name="Lage O.M."/>
            <person name="Pohl T."/>
            <person name="Merkel B.J."/>
            <person name="Hornburger P."/>
            <person name="Mueller R.-W."/>
            <person name="Bruemmer F."/>
            <person name="Labrenz M."/>
            <person name="Spormann A.M."/>
            <person name="Op den Camp H."/>
            <person name="Overmann J."/>
            <person name="Amann R."/>
            <person name="Jetten M.S.M."/>
            <person name="Mascher T."/>
            <person name="Medema M.H."/>
            <person name="Devos D.P."/>
            <person name="Kaster A.-K."/>
            <person name="Ovreas L."/>
            <person name="Rohde M."/>
            <person name="Galperin M.Y."/>
            <person name="Jogler C."/>
        </authorList>
    </citation>
    <scope>NUCLEOTIDE SEQUENCE [LARGE SCALE GENOMIC DNA]</scope>
    <source>
        <strain evidence="2 3">I41</strain>
    </source>
</reference>